<evidence type="ECO:0000313" key="12">
    <source>
        <dbReference type="Proteomes" id="UP000292345"/>
    </source>
</evidence>
<dbReference type="NCBIfam" id="TIGR01194">
    <property type="entry name" value="cyc_pep_trnsptr"/>
    <property type="match status" value="1"/>
</dbReference>
<dbReference type="GO" id="GO:0140359">
    <property type="term" value="F:ABC-type transporter activity"/>
    <property type="evidence" value="ECO:0007669"/>
    <property type="project" value="InterPro"/>
</dbReference>
<feature type="transmembrane region" description="Helical" evidence="8">
    <location>
        <begin position="15"/>
        <end position="42"/>
    </location>
</feature>
<comment type="subcellular location">
    <subcellularLocation>
        <location evidence="1">Cell membrane</location>
        <topology evidence="1">Multi-pass membrane protein</topology>
    </subcellularLocation>
</comment>
<evidence type="ECO:0000256" key="5">
    <source>
        <dbReference type="ARBA" id="ARBA00022840"/>
    </source>
</evidence>
<feature type="transmembrane region" description="Helical" evidence="8">
    <location>
        <begin position="169"/>
        <end position="187"/>
    </location>
</feature>
<dbReference type="PROSITE" id="PS50893">
    <property type="entry name" value="ABC_TRANSPORTER_2"/>
    <property type="match status" value="1"/>
</dbReference>
<keyword evidence="7 8" id="KW-0472">Membrane</keyword>
<dbReference type="Gene3D" id="3.40.50.300">
    <property type="entry name" value="P-loop containing nucleotide triphosphate hydrolases"/>
    <property type="match status" value="1"/>
</dbReference>
<dbReference type="GO" id="GO:0005524">
    <property type="term" value="F:ATP binding"/>
    <property type="evidence" value="ECO:0007669"/>
    <property type="project" value="UniProtKB-KW"/>
</dbReference>
<evidence type="ECO:0000256" key="7">
    <source>
        <dbReference type="ARBA" id="ARBA00023136"/>
    </source>
</evidence>
<organism evidence="11 12">
    <name type="scientific">Pseudoalteromonas rubra</name>
    <dbReference type="NCBI Taxonomy" id="43658"/>
    <lineage>
        <taxon>Bacteria</taxon>
        <taxon>Pseudomonadati</taxon>
        <taxon>Pseudomonadota</taxon>
        <taxon>Gammaproteobacteria</taxon>
        <taxon>Alteromonadales</taxon>
        <taxon>Pseudoalteromonadaceae</taxon>
        <taxon>Pseudoalteromonas</taxon>
    </lineage>
</organism>
<dbReference type="GO" id="GO:0043190">
    <property type="term" value="C:ATP-binding cassette (ABC) transporter complex"/>
    <property type="evidence" value="ECO:0007669"/>
    <property type="project" value="TreeGrafter"/>
</dbReference>
<feature type="transmembrane region" description="Helical" evidence="8">
    <location>
        <begin position="258"/>
        <end position="275"/>
    </location>
</feature>
<sequence length="560" mass="61927">MGFLNLLSLKAPNRFFLAVVLGAIAGVLYALLIPLILSAIAPADPAFATMQTEVHTVFGIKISNYALAAVFFSTCFGILCASSLSEIMLLRIGSDCGRDIRENIYRQISLAPIEAIERIGLSKLIASINIDVPRIITGARIMPLIFVNLVTLTGMLGFLIYLNIEVFKFVMMAILCGALIYQLPISIGKRFFSRSREANDAAQESVRGLIFGAKELKLDSDKQAYYLKNVLLSHEQQLVSTEKVAYTITTATVGVGELLSFFVIGSIIFVFSNYYPIDTQTLVAVIMVLLYVTGPIGLILNSLPNLAVAAVAYNKVNNLMADIPKEQSAICEGNPADWRKLTLSQVVYSYQGQSDEQGFEVGPIDLEFQPGSLTFIVGGNGSGKSTLSKLLTMLYLPHSGEVYCDDELVTVENINNLRKQIFAIFSDYFLFNQLLIEVTEDVAAQANMLLKKLHLDHKVTLKDGHFSTTSLSDGQRKRLSLLVAIVENKQLYMFDEWAADQDPEFRHLFYTEILPELKRKGKTVVVISHDDRYFNVADQLVVMEQGKVATINPHKTGLAS</sequence>
<comment type="caution">
    <text evidence="11">The sequence shown here is derived from an EMBL/GenBank/DDBJ whole genome shotgun (WGS) entry which is preliminary data.</text>
</comment>
<feature type="transmembrane region" description="Helical" evidence="8">
    <location>
        <begin position="281"/>
        <end position="300"/>
    </location>
</feature>
<dbReference type="InterPro" id="IPR011527">
    <property type="entry name" value="ABC1_TM_dom"/>
</dbReference>
<evidence type="ECO:0000256" key="6">
    <source>
        <dbReference type="ARBA" id="ARBA00022989"/>
    </source>
</evidence>
<keyword evidence="5" id="KW-0067">ATP-binding</keyword>
<gene>
    <name evidence="11" type="ORF">C3B51_17485</name>
</gene>
<evidence type="ECO:0000313" key="11">
    <source>
        <dbReference type="EMBL" id="RZM76720.1"/>
    </source>
</evidence>
<evidence type="ECO:0000256" key="4">
    <source>
        <dbReference type="ARBA" id="ARBA00022741"/>
    </source>
</evidence>
<keyword evidence="4" id="KW-0547">Nucleotide-binding</keyword>
<proteinExistence type="predicted"/>
<dbReference type="InterPro" id="IPR027417">
    <property type="entry name" value="P-loop_NTPase"/>
</dbReference>
<dbReference type="RefSeq" id="WP_130245885.1">
    <property type="nucleotide sequence ID" value="NZ_PPUZ01000048.1"/>
</dbReference>
<evidence type="ECO:0000259" key="9">
    <source>
        <dbReference type="PROSITE" id="PS50893"/>
    </source>
</evidence>
<dbReference type="InterPro" id="IPR005898">
    <property type="entry name" value="Cyc_pep_transpt_SyrD/YojI"/>
</dbReference>
<keyword evidence="2" id="KW-0813">Transport</keyword>
<keyword evidence="3 8" id="KW-0812">Transmembrane</keyword>
<dbReference type="GO" id="GO:0016887">
    <property type="term" value="F:ATP hydrolysis activity"/>
    <property type="evidence" value="ECO:0007669"/>
    <property type="project" value="InterPro"/>
</dbReference>
<feature type="domain" description="ABC transmembrane type-1" evidence="10">
    <location>
        <begin position="15"/>
        <end position="307"/>
    </location>
</feature>
<dbReference type="InterPro" id="IPR003593">
    <property type="entry name" value="AAA+_ATPase"/>
</dbReference>
<dbReference type="AlphaFoldDB" id="A0A4Q7E2R7"/>
<dbReference type="PANTHER" id="PTHR43553:SF11">
    <property type="entry name" value="ABC TRANSPORTER ATP-BINDING_PERMEASE PROTEIN YOJI"/>
    <property type="match status" value="1"/>
</dbReference>
<dbReference type="Pfam" id="PF00005">
    <property type="entry name" value="ABC_tran"/>
    <property type="match status" value="1"/>
</dbReference>
<dbReference type="InterPro" id="IPR036640">
    <property type="entry name" value="ABC1_TM_sf"/>
</dbReference>
<dbReference type="Proteomes" id="UP000292345">
    <property type="component" value="Unassembled WGS sequence"/>
</dbReference>
<dbReference type="InterPro" id="IPR050095">
    <property type="entry name" value="ECF_ABC_transporter_ATP-bd"/>
</dbReference>
<evidence type="ECO:0000256" key="8">
    <source>
        <dbReference type="SAM" id="Phobius"/>
    </source>
</evidence>
<dbReference type="SUPFAM" id="SSF52540">
    <property type="entry name" value="P-loop containing nucleoside triphosphate hydrolases"/>
    <property type="match status" value="1"/>
</dbReference>
<feature type="transmembrane region" description="Helical" evidence="8">
    <location>
        <begin position="62"/>
        <end position="84"/>
    </location>
</feature>
<feature type="transmembrane region" description="Helical" evidence="8">
    <location>
        <begin position="144"/>
        <end position="163"/>
    </location>
</feature>
<dbReference type="GO" id="GO:1904680">
    <property type="term" value="F:peptide transmembrane transporter activity"/>
    <property type="evidence" value="ECO:0007669"/>
    <property type="project" value="InterPro"/>
</dbReference>
<accession>A0A4Q7E2R7</accession>
<dbReference type="PANTHER" id="PTHR43553">
    <property type="entry name" value="HEAVY METAL TRANSPORTER"/>
    <property type="match status" value="1"/>
</dbReference>
<name>A0A4Q7E2R7_9GAMM</name>
<reference evidence="11 12" key="1">
    <citation type="submission" date="2018-01" db="EMBL/GenBank/DDBJ databases">
        <title>Co-occurrence of chitin degradation, pigmentation and bioactivity in marine Pseudoalteromonas.</title>
        <authorList>
            <person name="Paulsen S."/>
            <person name="Gram L."/>
            <person name="Machado H."/>
        </authorList>
    </citation>
    <scope>NUCLEOTIDE SEQUENCE [LARGE SCALE GENOMIC DNA]</scope>
    <source>
        <strain evidence="11 12">S1946</strain>
    </source>
</reference>
<evidence type="ECO:0000256" key="1">
    <source>
        <dbReference type="ARBA" id="ARBA00004651"/>
    </source>
</evidence>
<dbReference type="SMART" id="SM00382">
    <property type="entry name" value="AAA"/>
    <property type="match status" value="1"/>
</dbReference>
<dbReference type="GO" id="GO:0015833">
    <property type="term" value="P:peptide transport"/>
    <property type="evidence" value="ECO:0007669"/>
    <property type="project" value="InterPro"/>
</dbReference>
<dbReference type="InterPro" id="IPR003439">
    <property type="entry name" value="ABC_transporter-like_ATP-bd"/>
</dbReference>
<evidence type="ECO:0000259" key="10">
    <source>
        <dbReference type="PROSITE" id="PS50929"/>
    </source>
</evidence>
<dbReference type="Gene3D" id="1.20.1560.10">
    <property type="entry name" value="ABC transporter type 1, transmembrane domain"/>
    <property type="match status" value="1"/>
</dbReference>
<feature type="domain" description="ABC transporter" evidence="9">
    <location>
        <begin position="341"/>
        <end position="559"/>
    </location>
</feature>
<evidence type="ECO:0000256" key="2">
    <source>
        <dbReference type="ARBA" id="ARBA00022448"/>
    </source>
</evidence>
<dbReference type="EMBL" id="PPUZ01000048">
    <property type="protein sequence ID" value="RZM76720.1"/>
    <property type="molecule type" value="Genomic_DNA"/>
</dbReference>
<dbReference type="PROSITE" id="PS50929">
    <property type="entry name" value="ABC_TM1F"/>
    <property type="match status" value="1"/>
</dbReference>
<keyword evidence="6 8" id="KW-1133">Transmembrane helix</keyword>
<dbReference type="SUPFAM" id="SSF90123">
    <property type="entry name" value="ABC transporter transmembrane region"/>
    <property type="match status" value="1"/>
</dbReference>
<protein>
    <submittedName>
        <fullName evidence="11">Cyclic peptide export ABC transporter</fullName>
    </submittedName>
</protein>
<evidence type="ECO:0000256" key="3">
    <source>
        <dbReference type="ARBA" id="ARBA00022692"/>
    </source>
</evidence>